<accession>A0ACB6S368</accession>
<dbReference type="EMBL" id="MU006712">
    <property type="protein sequence ID" value="KAF2628730.1"/>
    <property type="molecule type" value="Genomic_DNA"/>
</dbReference>
<organism evidence="1 2">
    <name type="scientific">Macroventuria anomochaeta</name>
    <dbReference type="NCBI Taxonomy" id="301207"/>
    <lineage>
        <taxon>Eukaryota</taxon>
        <taxon>Fungi</taxon>
        <taxon>Dikarya</taxon>
        <taxon>Ascomycota</taxon>
        <taxon>Pezizomycotina</taxon>
        <taxon>Dothideomycetes</taxon>
        <taxon>Pleosporomycetidae</taxon>
        <taxon>Pleosporales</taxon>
        <taxon>Pleosporineae</taxon>
        <taxon>Didymellaceae</taxon>
        <taxon>Macroventuria</taxon>
    </lineage>
</organism>
<keyword evidence="2" id="KW-1185">Reference proteome</keyword>
<sequence length="145" mass="16071">MVEPCCTTNWRSARRLYGTDCATQNGRQKIPVWPHPWELRRRSTRMEVTPRDALALASLPEGYLSNDPCDHSACWTRHQLPFCASETSKLLSIRTGLTSTSWIAVTTLGLAGGMGRIIGSTYSLFGPLLPCVLFSAVTCIRGNHF</sequence>
<reference evidence="1" key="1">
    <citation type="journal article" date="2020" name="Stud. Mycol.">
        <title>101 Dothideomycetes genomes: a test case for predicting lifestyles and emergence of pathogens.</title>
        <authorList>
            <person name="Haridas S."/>
            <person name="Albert R."/>
            <person name="Binder M."/>
            <person name="Bloem J."/>
            <person name="Labutti K."/>
            <person name="Salamov A."/>
            <person name="Andreopoulos B."/>
            <person name="Baker S."/>
            <person name="Barry K."/>
            <person name="Bills G."/>
            <person name="Bluhm B."/>
            <person name="Cannon C."/>
            <person name="Castanera R."/>
            <person name="Culley D."/>
            <person name="Daum C."/>
            <person name="Ezra D."/>
            <person name="Gonzalez J."/>
            <person name="Henrissat B."/>
            <person name="Kuo A."/>
            <person name="Liang C."/>
            <person name="Lipzen A."/>
            <person name="Lutzoni F."/>
            <person name="Magnuson J."/>
            <person name="Mondo S."/>
            <person name="Nolan M."/>
            <person name="Ohm R."/>
            <person name="Pangilinan J."/>
            <person name="Park H.-J."/>
            <person name="Ramirez L."/>
            <person name="Alfaro M."/>
            <person name="Sun H."/>
            <person name="Tritt A."/>
            <person name="Yoshinaga Y."/>
            <person name="Zwiers L.-H."/>
            <person name="Turgeon B."/>
            <person name="Goodwin S."/>
            <person name="Spatafora J."/>
            <person name="Crous P."/>
            <person name="Grigoriev I."/>
        </authorList>
    </citation>
    <scope>NUCLEOTIDE SEQUENCE</scope>
    <source>
        <strain evidence="1">CBS 525.71</strain>
    </source>
</reference>
<gene>
    <name evidence="1" type="ORF">BU25DRAFT_31307</name>
</gene>
<name>A0ACB6S368_9PLEO</name>
<comment type="caution">
    <text evidence="1">The sequence shown here is derived from an EMBL/GenBank/DDBJ whole genome shotgun (WGS) entry which is preliminary data.</text>
</comment>
<proteinExistence type="predicted"/>
<evidence type="ECO:0000313" key="2">
    <source>
        <dbReference type="Proteomes" id="UP000799754"/>
    </source>
</evidence>
<evidence type="ECO:0000313" key="1">
    <source>
        <dbReference type="EMBL" id="KAF2628730.1"/>
    </source>
</evidence>
<protein>
    <submittedName>
        <fullName evidence="1">Uncharacterized protein</fullName>
    </submittedName>
</protein>
<dbReference type="Proteomes" id="UP000799754">
    <property type="component" value="Unassembled WGS sequence"/>
</dbReference>